<sequence length="229" mass="25636">MPEKNKSLGEQVSEQITKLIIENHWDVGDRLPSEYELARMLGVGRSTVREAIRALVSRNVLEVRRGAGTFISKKCGVADDPLGLAFIRDKLKLAQDLMEIRLMIEPQIAEIAATKADHDGIEALRLACIETENKILAGQPHMDADIRFHTAIASCSNNLVMPNLIPIISRSIEVFIGLTVKTLLQETIETHREIVSAIAEHDAHRAHDAMLLHLVYNRRTIDDIVRRQG</sequence>
<reference evidence="5" key="1">
    <citation type="submission" date="2020-10" db="EMBL/GenBank/DDBJ databases">
        <authorList>
            <person name="Gilroy R."/>
        </authorList>
    </citation>
    <scope>NUCLEOTIDE SEQUENCE</scope>
    <source>
        <strain evidence="5">ChiSjej1B19-7085</strain>
    </source>
</reference>
<keyword evidence="3" id="KW-0804">Transcription</keyword>
<dbReference type="CDD" id="cd07377">
    <property type="entry name" value="WHTH_GntR"/>
    <property type="match status" value="1"/>
</dbReference>
<evidence type="ECO:0000313" key="6">
    <source>
        <dbReference type="Proteomes" id="UP000886785"/>
    </source>
</evidence>
<dbReference type="InterPro" id="IPR036388">
    <property type="entry name" value="WH-like_DNA-bd_sf"/>
</dbReference>
<dbReference type="EMBL" id="DVHF01000062">
    <property type="protein sequence ID" value="HIR57097.1"/>
    <property type="molecule type" value="Genomic_DNA"/>
</dbReference>
<dbReference type="InterPro" id="IPR036390">
    <property type="entry name" value="WH_DNA-bd_sf"/>
</dbReference>
<evidence type="ECO:0000256" key="1">
    <source>
        <dbReference type="ARBA" id="ARBA00023015"/>
    </source>
</evidence>
<evidence type="ECO:0000256" key="2">
    <source>
        <dbReference type="ARBA" id="ARBA00023125"/>
    </source>
</evidence>
<reference evidence="5" key="2">
    <citation type="journal article" date="2021" name="PeerJ">
        <title>Extensive microbial diversity within the chicken gut microbiome revealed by metagenomics and culture.</title>
        <authorList>
            <person name="Gilroy R."/>
            <person name="Ravi A."/>
            <person name="Getino M."/>
            <person name="Pursley I."/>
            <person name="Horton D.L."/>
            <person name="Alikhan N.F."/>
            <person name="Baker D."/>
            <person name="Gharbi K."/>
            <person name="Hall N."/>
            <person name="Watson M."/>
            <person name="Adriaenssens E.M."/>
            <person name="Foster-Nyarko E."/>
            <person name="Jarju S."/>
            <person name="Secka A."/>
            <person name="Antonio M."/>
            <person name="Oren A."/>
            <person name="Chaudhuri R.R."/>
            <person name="La Ragione R."/>
            <person name="Hildebrand F."/>
            <person name="Pallen M.J."/>
        </authorList>
    </citation>
    <scope>NUCLEOTIDE SEQUENCE</scope>
    <source>
        <strain evidence="5">ChiSjej1B19-7085</strain>
    </source>
</reference>
<dbReference type="InterPro" id="IPR011711">
    <property type="entry name" value="GntR_C"/>
</dbReference>
<gene>
    <name evidence="5" type="ORF">IAA54_05460</name>
</gene>
<dbReference type="Gene3D" id="1.20.120.530">
    <property type="entry name" value="GntR ligand-binding domain-like"/>
    <property type="match status" value="1"/>
</dbReference>
<feature type="domain" description="HTH gntR-type" evidence="4">
    <location>
        <begin position="6"/>
        <end position="74"/>
    </location>
</feature>
<dbReference type="PROSITE" id="PS50949">
    <property type="entry name" value="HTH_GNTR"/>
    <property type="match status" value="1"/>
</dbReference>
<dbReference type="InterPro" id="IPR008920">
    <property type="entry name" value="TF_FadR/GntR_C"/>
</dbReference>
<dbReference type="SUPFAM" id="SSF46785">
    <property type="entry name" value="Winged helix' DNA-binding domain"/>
    <property type="match status" value="1"/>
</dbReference>
<organism evidence="5 6">
    <name type="scientific">Candidatus Gallacutalibacter pullicola</name>
    <dbReference type="NCBI Taxonomy" id="2840830"/>
    <lineage>
        <taxon>Bacteria</taxon>
        <taxon>Bacillati</taxon>
        <taxon>Bacillota</taxon>
        <taxon>Clostridia</taxon>
        <taxon>Eubacteriales</taxon>
        <taxon>Candidatus Gallacutalibacter</taxon>
    </lineage>
</organism>
<comment type="caution">
    <text evidence="5">The sequence shown here is derived from an EMBL/GenBank/DDBJ whole genome shotgun (WGS) entry which is preliminary data.</text>
</comment>
<evidence type="ECO:0000259" key="4">
    <source>
        <dbReference type="PROSITE" id="PS50949"/>
    </source>
</evidence>
<dbReference type="Proteomes" id="UP000886785">
    <property type="component" value="Unassembled WGS sequence"/>
</dbReference>
<dbReference type="GO" id="GO:0003700">
    <property type="term" value="F:DNA-binding transcription factor activity"/>
    <property type="evidence" value="ECO:0007669"/>
    <property type="project" value="InterPro"/>
</dbReference>
<dbReference type="InterPro" id="IPR000524">
    <property type="entry name" value="Tscrpt_reg_HTH_GntR"/>
</dbReference>
<proteinExistence type="predicted"/>
<dbReference type="PANTHER" id="PTHR43537:SF5">
    <property type="entry name" value="UXU OPERON TRANSCRIPTIONAL REGULATOR"/>
    <property type="match status" value="1"/>
</dbReference>
<dbReference type="GO" id="GO:0003677">
    <property type="term" value="F:DNA binding"/>
    <property type="evidence" value="ECO:0007669"/>
    <property type="project" value="UniProtKB-KW"/>
</dbReference>
<protein>
    <submittedName>
        <fullName evidence="5">FadR family transcriptional regulator</fullName>
    </submittedName>
</protein>
<dbReference type="SMART" id="SM00895">
    <property type="entry name" value="FCD"/>
    <property type="match status" value="1"/>
</dbReference>
<keyword evidence="2" id="KW-0238">DNA-binding</keyword>
<dbReference type="Pfam" id="PF07729">
    <property type="entry name" value="FCD"/>
    <property type="match status" value="1"/>
</dbReference>
<dbReference type="AlphaFoldDB" id="A0A9D1J145"/>
<accession>A0A9D1J145</accession>
<evidence type="ECO:0000256" key="3">
    <source>
        <dbReference type="ARBA" id="ARBA00023163"/>
    </source>
</evidence>
<evidence type="ECO:0000313" key="5">
    <source>
        <dbReference type="EMBL" id="HIR57097.1"/>
    </source>
</evidence>
<name>A0A9D1J145_9FIRM</name>
<dbReference type="Gene3D" id="1.10.10.10">
    <property type="entry name" value="Winged helix-like DNA-binding domain superfamily/Winged helix DNA-binding domain"/>
    <property type="match status" value="1"/>
</dbReference>
<dbReference type="Pfam" id="PF00392">
    <property type="entry name" value="GntR"/>
    <property type="match status" value="1"/>
</dbReference>
<keyword evidence="1" id="KW-0805">Transcription regulation</keyword>
<dbReference type="SMART" id="SM00345">
    <property type="entry name" value="HTH_GNTR"/>
    <property type="match status" value="1"/>
</dbReference>
<dbReference type="PANTHER" id="PTHR43537">
    <property type="entry name" value="TRANSCRIPTIONAL REGULATOR, GNTR FAMILY"/>
    <property type="match status" value="1"/>
</dbReference>
<dbReference type="PRINTS" id="PR00035">
    <property type="entry name" value="HTHGNTR"/>
</dbReference>
<dbReference type="SUPFAM" id="SSF48008">
    <property type="entry name" value="GntR ligand-binding domain-like"/>
    <property type="match status" value="1"/>
</dbReference>